<accession>A0A9E8G0L6</accession>
<dbReference type="GO" id="GO:0016042">
    <property type="term" value="P:lipid catabolic process"/>
    <property type="evidence" value="ECO:0007669"/>
    <property type="project" value="UniProtKB-KW"/>
</dbReference>
<sequence>MNKMTLPVARIKMKRIVLMCILALFNFREAESLTSHFGLIGMDITNTASEILRAVNKQHSFANMTMPEIVMANGYPAEIHHVTTEDGYILELHRIPFGKKEKIPTKTPRPVVFLHHCLLCSSSDFIMNTPDKALAYLLAGNGYDVWPANARGNTYSKKHVSLSLNDEEYWQFSWHEMGYYDLPAAIDYILAETGEKDVYYIGFSMGSSVFWVLMSERPEYASKIRFMVGIGPVAYVKNTEGPLRYVSWFSDGFMSALDLLGRHEVLNFGPVLDYIVSFFCDEERFTSTICHNSLFFICGANPDQLNKEFLPVILAHTPAGTSARAIHHFLQEIQSGAFRKYDYGKQKNMRVYGQPEPPSYNLDRVKPPVALFWSKNDWLASPKDVLHLLSKLPNVVHLKMIEDPLFTHLDFIWALQADELLYYPMLELMSKH</sequence>
<keyword evidence="5" id="KW-0443">Lipid metabolism</keyword>
<dbReference type="Gene3D" id="3.40.50.1820">
    <property type="entry name" value="alpha/beta hydrolase"/>
    <property type="match status" value="1"/>
</dbReference>
<feature type="chain" id="PRO_5039483173" description="Lipase" evidence="9">
    <location>
        <begin position="33"/>
        <end position="432"/>
    </location>
</feature>
<evidence type="ECO:0000256" key="1">
    <source>
        <dbReference type="ARBA" id="ARBA00010701"/>
    </source>
</evidence>
<evidence type="ECO:0000256" key="5">
    <source>
        <dbReference type="ARBA" id="ARBA00023098"/>
    </source>
</evidence>
<evidence type="ECO:0000256" key="9">
    <source>
        <dbReference type="SAM" id="SignalP"/>
    </source>
</evidence>
<protein>
    <recommendedName>
        <fullName evidence="7">Lipase</fullName>
    </recommendedName>
</protein>
<evidence type="ECO:0000256" key="2">
    <source>
        <dbReference type="ARBA" id="ARBA00022729"/>
    </source>
</evidence>
<feature type="active site" description="Charge relay system" evidence="8">
    <location>
        <position position="377"/>
    </location>
</feature>
<dbReference type="GO" id="GO:0016788">
    <property type="term" value="F:hydrolase activity, acting on ester bonds"/>
    <property type="evidence" value="ECO:0007669"/>
    <property type="project" value="InterPro"/>
</dbReference>
<keyword evidence="2 9" id="KW-0732">Signal</keyword>
<dbReference type="Pfam" id="PF04083">
    <property type="entry name" value="Abhydro_lipase"/>
    <property type="match status" value="1"/>
</dbReference>
<dbReference type="PIRSF" id="PIRSF000862">
    <property type="entry name" value="Steryl_ester_lip"/>
    <property type="match status" value="1"/>
</dbReference>
<comment type="similarity">
    <text evidence="1 7">Belongs to the AB hydrolase superfamily. Lipase family.</text>
</comment>
<dbReference type="AlphaFoldDB" id="A0A9E8G0L6"/>
<keyword evidence="6" id="KW-0325">Glycoprotein</keyword>
<name>A0A9E8G0L6_NEODE</name>
<reference evidence="11" key="1">
    <citation type="journal article" date="2022" name="Fish Shellfish Immunol.">
        <title>Identification and characterization of two types of triacylglycerol lipase genes from Neocaridina denticulata sinensis.</title>
        <authorList>
            <person name="Liang M."/>
            <person name="Ma L."/>
            <person name="Li X."/>
            <person name="Feng D."/>
            <person name="Zhang J."/>
            <person name="Sun Y."/>
        </authorList>
    </citation>
    <scope>NUCLEOTIDE SEQUENCE</scope>
</reference>
<dbReference type="PANTHER" id="PTHR11005">
    <property type="entry name" value="LYSOSOMAL ACID LIPASE-RELATED"/>
    <property type="match status" value="1"/>
</dbReference>
<proteinExistence type="evidence at transcript level"/>
<feature type="active site" description="Charge relay system" evidence="8">
    <location>
        <position position="408"/>
    </location>
</feature>
<feature type="signal peptide" evidence="9">
    <location>
        <begin position="1"/>
        <end position="32"/>
    </location>
</feature>
<evidence type="ECO:0000256" key="6">
    <source>
        <dbReference type="ARBA" id="ARBA00023180"/>
    </source>
</evidence>
<evidence type="ECO:0000256" key="3">
    <source>
        <dbReference type="ARBA" id="ARBA00022801"/>
    </source>
</evidence>
<dbReference type="EMBL" id="OP793476">
    <property type="protein sequence ID" value="UZS00785.1"/>
    <property type="molecule type" value="mRNA"/>
</dbReference>
<evidence type="ECO:0000256" key="8">
    <source>
        <dbReference type="PIRSR" id="PIRSR000862-1"/>
    </source>
</evidence>
<feature type="active site" description="Nucleophile" evidence="8">
    <location>
        <position position="204"/>
    </location>
</feature>
<evidence type="ECO:0000256" key="7">
    <source>
        <dbReference type="PIRNR" id="PIRNR000862"/>
    </source>
</evidence>
<evidence type="ECO:0000259" key="10">
    <source>
        <dbReference type="Pfam" id="PF04083"/>
    </source>
</evidence>
<dbReference type="SUPFAM" id="SSF53474">
    <property type="entry name" value="alpha/beta-Hydrolases"/>
    <property type="match status" value="1"/>
</dbReference>
<evidence type="ECO:0000313" key="11">
    <source>
        <dbReference type="EMBL" id="UZS00785.1"/>
    </source>
</evidence>
<feature type="domain" description="Partial AB-hydrolase lipase" evidence="10">
    <location>
        <begin position="67"/>
        <end position="128"/>
    </location>
</feature>
<keyword evidence="3 7" id="KW-0378">Hydrolase</keyword>
<dbReference type="InterPro" id="IPR025483">
    <property type="entry name" value="Lipase_euk"/>
</dbReference>
<organism evidence="11">
    <name type="scientific">Neocaridina denticulata sinensis</name>
    <dbReference type="NCBI Taxonomy" id="274643"/>
    <lineage>
        <taxon>Eukaryota</taxon>
        <taxon>Metazoa</taxon>
        <taxon>Ecdysozoa</taxon>
        <taxon>Arthropoda</taxon>
        <taxon>Crustacea</taxon>
        <taxon>Multicrustacea</taxon>
        <taxon>Malacostraca</taxon>
        <taxon>Eumalacostraca</taxon>
        <taxon>Eucarida</taxon>
        <taxon>Decapoda</taxon>
        <taxon>Pleocyemata</taxon>
        <taxon>Caridea</taxon>
        <taxon>Atyoidea</taxon>
        <taxon>Atyidae</taxon>
        <taxon>Neocaridina</taxon>
    </lineage>
</organism>
<dbReference type="InterPro" id="IPR029058">
    <property type="entry name" value="AB_hydrolase_fold"/>
</dbReference>
<dbReference type="InterPro" id="IPR006693">
    <property type="entry name" value="AB_hydrolase_lipase"/>
</dbReference>
<keyword evidence="4 7" id="KW-0442">Lipid degradation</keyword>
<dbReference type="FunFam" id="3.40.50.1820:FF:000021">
    <property type="entry name" value="Lipase"/>
    <property type="match status" value="1"/>
</dbReference>
<evidence type="ECO:0000256" key="4">
    <source>
        <dbReference type="ARBA" id="ARBA00022963"/>
    </source>
</evidence>